<keyword evidence="2" id="KW-1185">Reference proteome</keyword>
<accession>A0ACB9LGF7</accession>
<proteinExistence type="predicted"/>
<dbReference type="Proteomes" id="UP000828941">
    <property type="component" value="Chromosome 12"/>
</dbReference>
<comment type="caution">
    <text evidence="1">The sequence shown here is derived from an EMBL/GenBank/DDBJ whole genome shotgun (WGS) entry which is preliminary data.</text>
</comment>
<gene>
    <name evidence="1" type="ORF">L6164_031343</name>
</gene>
<name>A0ACB9LGF7_BAUVA</name>
<evidence type="ECO:0000313" key="2">
    <source>
        <dbReference type="Proteomes" id="UP000828941"/>
    </source>
</evidence>
<protein>
    <submittedName>
        <fullName evidence="1">Uncharacterized protein</fullName>
    </submittedName>
</protein>
<reference evidence="1 2" key="1">
    <citation type="journal article" date="2022" name="DNA Res.">
        <title>Chromosomal-level genome assembly of the orchid tree Bauhinia variegata (Leguminosae; Cercidoideae) supports the allotetraploid origin hypothesis of Bauhinia.</title>
        <authorList>
            <person name="Zhong Y."/>
            <person name="Chen Y."/>
            <person name="Zheng D."/>
            <person name="Pang J."/>
            <person name="Liu Y."/>
            <person name="Luo S."/>
            <person name="Meng S."/>
            <person name="Qian L."/>
            <person name="Wei D."/>
            <person name="Dai S."/>
            <person name="Zhou R."/>
        </authorList>
    </citation>
    <scope>NUCLEOTIDE SEQUENCE [LARGE SCALE GENOMIC DNA]</scope>
    <source>
        <strain evidence="1">BV-YZ2020</strain>
    </source>
</reference>
<organism evidence="1 2">
    <name type="scientific">Bauhinia variegata</name>
    <name type="common">Purple orchid tree</name>
    <name type="synonym">Phanera variegata</name>
    <dbReference type="NCBI Taxonomy" id="167791"/>
    <lineage>
        <taxon>Eukaryota</taxon>
        <taxon>Viridiplantae</taxon>
        <taxon>Streptophyta</taxon>
        <taxon>Embryophyta</taxon>
        <taxon>Tracheophyta</taxon>
        <taxon>Spermatophyta</taxon>
        <taxon>Magnoliopsida</taxon>
        <taxon>eudicotyledons</taxon>
        <taxon>Gunneridae</taxon>
        <taxon>Pentapetalae</taxon>
        <taxon>rosids</taxon>
        <taxon>fabids</taxon>
        <taxon>Fabales</taxon>
        <taxon>Fabaceae</taxon>
        <taxon>Cercidoideae</taxon>
        <taxon>Cercideae</taxon>
        <taxon>Bauhiniinae</taxon>
        <taxon>Bauhinia</taxon>
    </lineage>
</organism>
<dbReference type="EMBL" id="CM039437">
    <property type="protein sequence ID" value="KAI4308249.1"/>
    <property type="molecule type" value="Genomic_DNA"/>
</dbReference>
<sequence length="193" mass="21350">MLISYYSQSLEEVTAQGETVDHLAEGKKTTGDENAKLSDITEEEGNHKELENDLLSSNKVEDKTADKNMMSESSASTGKDTKIITIDLEPVDDESKWKTSKGLTTEMKKIALIMAILAATVTYQAGLSPPPTIWKEGTKLDTRCLLKNLYKYIFLGSSIECSAANFYLFMISDTAGFMVSLFTIFIFSPVITM</sequence>
<evidence type="ECO:0000313" key="1">
    <source>
        <dbReference type="EMBL" id="KAI4308249.1"/>
    </source>
</evidence>